<dbReference type="Pfam" id="PF07859">
    <property type="entry name" value="Abhydrolase_3"/>
    <property type="match status" value="1"/>
</dbReference>
<evidence type="ECO:0000256" key="1">
    <source>
        <dbReference type="ARBA" id="ARBA00022801"/>
    </source>
</evidence>
<dbReference type="OrthoDB" id="9771666at2"/>
<name>I4YW23_9HYPH</name>
<dbReference type="HOGENOM" id="CLU_012494_4_7_5"/>
<gene>
    <name evidence="3" type="ORF">MicloDRAFT_00047430</name>
</gene>
<dbReference type="AlphaFoldDB" id="I4YW23"/>
<dbReference type="SUPFAM" id="SSF53474">
    <property type="entry name" value="alpha/beta-Hydrolases"/>
    <property type="match status" value="1"/>
</dbReference>
<reference evidence="3 4" key="1">
    <citation type="submission" date="2012-02" db="EMBL/GenBank/DDBJ databases">
        <title>Improved High-Quality Draft sequence of Microvirga sp. WSM3557.</title>
        <authorList>
            <consortium name="US DOE Joint Genome Institute"/>
            <person name="Lucas S."/>
            <person name="Han J."/>
            <person name="Lapidus A."/>
            <person name="Cheng J.-F."/>
            <person name="Goodwin L."/>
            <person name="Pitluck S."/>
            <person name="Peters L."/>
            <person name="Zhang X."/>
            <person name="Detter J.C."/>
            <person name="Han C."/>
            <person name="Tapia R."/>
            <person name="Land M."/>
            <person name="Hauser L."/>
            <person name="Kyrpides N."/>
            <person name="Ivanova N."/>
            <person name="Pagani I."/>
            <person name="Brau L."/>
            <person name="Yates R."/>
            <person name="O'Hara G."/>
            <person name="Rui T."/>
            <person name="Howieson J."/>
            <person name="Reeve W."/>
            <person name="Woyke T."/>
        </authorList>
    </citation>
    <scope>NUCLEOTIDE SEQUENCE [LARGE SCALE GENOMIC DNA]</scope>
    <source>
        <strain evidence="3 4">WSM3557</strain>
    </source>
</reference>
<dbReference type="InterPro" id="IPR013094">
    <property type="entry name" value="AB_hydrolase_3"/>
</dbReference>
<accession>I4YW23</accession>
<dbReference type="STRING" id="864069.MicloDRAFT_00047430"/>
<dbReference type="Gene3D" id="3.40.50.1820">
    <property type="entry name" value="alpha/beta hydrolase"/>
    <property type="match status" value="1"/>
</dbReference>
<dbReference type="InterPro" id="IPR050300">
    <property type="entry name" value="GDXG_lipolytic_enzyme"/>
</dbReference>
<keyword evidence="4" id="KW-1185">Reference proteome</keyword>
<dbReference type="InterPro" id="IPR029058">
    <property type="entry name" value="AB_hydrolase_fold"/>
</dbReference>
<evidence type="ECO:0000259" key="2">
    <source>
        <dbReference type="Pfam" id="PF07859"/>
    </source>
</evidence>
<dbReference type="PANTHER" id="PTHR48081:SF33">
    <property type="entry name" value="KYNURENINE FORMAMIDASE"/>
    <property type="match status" value="1"/>
</dbReference>
<dbReference type="GO" id="GO:0016787">
    <property type="term" value="F:hydrolase activity"/>
    <property type="evidence" value="ECO:0007669"/>
    <property type="project" value="UniProtKB-KW"/>
</dbReference>
<organism evidence="3 4">
    <name type="scientific">Microvirga lotononidis</name>
    <dbReference type="NCBI Taxonomy" id="864069"/>
    <lineage>
        <taxon>Bacteria</taxon>
        <taxon>Pseudomonadati</taxon>
        <taxon>Pseudomonadota</taxon>
        <taxon>Alphaproteobacteria</taxon>
        <taxon>Hyphomicrobiales</taxon>
        <taxon>Methylobacteriaceae</taxon>
        <taxon>Microvirga</taxon>
    </lineage>
</organism>
<dbReference type="EMBL" id="JH660645">
    <property type="protein sequence ID" value="EIM28165.1"/>
    <property type="molecule type" value="Genomic_DNA"/>
</dbReference>
<sequence>MAAQDRARDLDLEAEYNNRARVPDHPVHIAGWQRDSATYRESATCELDLPYGPGERNRLDLFHPQSGDAGGPVVLFIHGGYWQSLDRSTSSHLARGANERGLTVAIPSYTLAPAAKLADIVSEIEAAANFVIGRLGRPLVVSGHSAGGHLTVCLMARPDALRMPVRAAMPISGLFDLPPLVPTSINKALGLTVEEAHTLSPMEWAPPRGGHLIAVVGGAESSEFLRQSRTIVERWGQAGVATRYHEVPGAHHFDVIAGLARPDDPLVDMLVELSADA</sequence>
<evidence type="ECO:0000313" key="3">
    <source>
        <dbReference type="EMBL" id="EIM28165.1"/>
    </source>
</evidence>
<proteinExistence type="predicted"/>
<dbReference type="PANTHER" id="PTHR48081">
    <property type="entry name" value="AB HYDROLASE SUPERFAMILY PROTEIN C4A8.06C"/>
    <property type="match status" value="1"/>
</dbReference>
<feature type="domain" description="Alpha/beta hydrolase fold-3" evidence="2">
    <location>
        <begin position="74"/>
        <end position="252"/>
    </location>
</feature>
<keyword evidence="1" id="KW-0378">Hydrolase</keyword>
<protein>
    <submittedName>
        <fullName evidence="3">Esterase/lipase</fullName>
    </submittedName>
</protein>
<dbReference type="eggNOG" id="COG0657">
    <property type="taxonomic scope" value="Bacteria"/>
</dbReference>
<evidence type="ECO:0000313" key="4">
    <source>
        <dbReference type="Proteomes" id="UP000003947"/>
    </source>
</evidence>
<dbReference type="Proteomes" id="UP000003947">
    <property type="component" value="Unassembled WGS sequence"/>
</dbReference>
<dbReference type="RefSeq" id="WP_009764215.1">
    <property type="nucleotide sequence ID" value="NZ_CP141048.1"/>
</dbReference>
<dbReference type="PATRIC" id="fig|864069.3.peg.5113"/>